<gene>
    <name evidence="2" type="ORF">GTW23_02725</name>
</gene>
<sequence length="214" mass="23855">MNTQTHLLLASALFARPGRENRLRNAAVICGALLPDAVIFVMFAWSKLIGTPESEVWSDWYFNPPWLTAIDWMNSLPLFGVILLAGWMLPRDPPTSNLLSSALMLFALAAITHLLGDLPFHVDDGHAHFVPLTEWRFVSPVSYWDPRHYGNIVALLELGLGLMLIIILWRRFTGRLVRALLGLAVVSYAVPYVWFVLLGGHSDHFAALGQTAAI</sequence>
<keyword evidence="1" id="KW-0472">Membrane</keyword>
<accession>A0ABT1CLN6</accession>
<organism evidence="2 3">
    <name type="scientific">Hoeflea alexandrii</name>
    <dbReference type="NCBI Taxonomy" id="288436"/>
    <lineage>
        <taxon>Bacteria</taxon>
        <taxon>Pseudomonadati</taxon>
        <taxon>Pseudomonadota</taxon>
        <taxon>Alphaproteobacteria</taxon>
        <taxon>Hyphomicrobiales</taxon>
        <taxon>Rhizobiaceae</taxon>
        <taxon>Hoeflea</taxon>
    </lineage>
</organism>
<dbReference type="Proteomes" id="UP001320715">
    <property type="component" value="Unassembled WGS sequence"/>
</dbReference>
<dbReference type="RefSeq" id="WP_252914531.1">
    <property type="nucleotide sequence ID" value="NZ_JAAAML010000001.1"/>
</dbReference>
<evidence type="ECO:0008006" key="4">
    <source>
        <dbReference type="Google" id="ProtNLM"/>
    </source>
</evidence>
<evidence type="ECO:0000313" key="2">
    <source>
        <dbReference type="EMBL" id="MCO6407077.1"/>
    </source>
</evidence>
<feature type="transmembrane region" description="Helical" evidence="1">
    <location>
        <begin position="98"/>
        <end position="116"/>
    </location>
</feature>
<dbReference type="EMBL" id="JAAAML010000001">
    <property type="protein sequence ID" value="MCO6407077.1"/>
    <property type="molecule type" value="Genomic_DNA"/>
</dbReference>
<feature type="transmembrane region" description="Helical" evidence="1">
    <location>
        <begin position="26"/>
        <end position="46"/>
    </location>
</feature>
<name>A0ABT1CLN6_9HYPH</name>
<protein>
    <recommendedName>
        <fullName evidence="4">Cobalamin biosynthesis protein CobQ</fullName>
    </recommendedName>
</protein>
<reference evidence="2 3" key="1">
    <citation type="submission" date="2020-01" db="EMBL/GenBank/DDBJ databases">
        <title>Genomes of bacteria type strains.</title>
        <authorList>
            <person name="Chen J."/>
            <person name="Zhu S."/>
            <person name="Yang J."/>
        </authorList>
    </citation>
    <scope>NUCLEOTIDE SEQUENCE [LARGE SCALE GENOMIC DNA]</scope>
    <source>
        <strain evidence="2 3">DSM 16655</strain>
    </source>
</reference>
<keyword evidence="3" id="KW-1185">Reference proteome</keyword>
<proteinExistence type="predicted"/>
<evidence type="ECO:0000313" key="3">
    <source>
        <dbReference type="Proteomes" id="UP001320715"/>
    </source>
</evidence>
<keyword evidence="1" id="KW-1133">Transmembrane helix</keyword>
<feature type="transmembrane region" description="Helical" evidence="1">
    <location>
        <begin position="66"/>
        <end position="86"/>
    </location>
</feature>
<evidence type="ECO:0000256" key="1">
    <source>
        <dbReference type="SAM" id="Phobius"/>
    </source>
</evidence>
<feature type="transmembrane region" description="Helical" evidence="1">
    <location>
        <begin position="176"/>
        <end position="195"/>
    </location>
</feature>
<comment type="caution">
    <text evidence="2">The sequence shown here is derived from an EMBL/GenBank/DDBJ whole genome shotgun (WGS) entry which is preliminary data.</text>
</comment>
<feature type="transmembrane region" description="Helical" evidence="1">
    <location>
        <begin position="149"/>
        <end position="169"/>
    </location>
</feature>
<keyword evidence="1" id="KW-0812">Transmembrane</keyword>